<dbReference type="Gene3D" id="3.30.30.30">
    <property type="match status" value="1"/>
</dbReference>
<evidence type="ECO:0000256" key="5">
    <source>
        <dbReference type="ARBA" id="ARBA00023186"/>
    </source>
</evidence>
<feature type="compositionally biased region" description="Acidic residues" evidence="6">
    <location>
        <begin position="889"/>
        <end position="909"/>
    </location>
</feature>
<evidence type="ECO:0000256" key="6">
    <source>
        <dbReference type="SAM" id="MobiDB-lite"/>
    </source>
</evidence>
<evidence type="ECO:0000256" key="3">
    <source>
        <dbReference type="ARBA" id="ARBA00022741"/>
    </source>
</evidence>
<name>A0ABP0EB45_9ASCO</name>
<keyword evidence="2 7" id="KW-0732">Signal</keyword>
<dbReference type="PRINTS" id="PR00301">
    <property type="entry name" value="HEATSHOCK70"/>
</dbReference>
<dbReference type="PANTHER" id="PTHR45639">
    <property type="entry name" value="HSC70CB, ISOFORM G-RELATED"/>
    <property type="match status" value="1"/>
</dbReference>
<feature type="region of interest" description="Disordered" evidence="6">
    <location>
        <begin position="562"/>
        <end position="592"/>
    </location>
</feature>
<feature type="region of interest" description="Disordered" evidence="6">
    <location>
        <begin position="874"/>
        <end position="939"/>
    </location>
</feature>
<dbReference type="Gene3D" id="3.90.640.10">
    <property type="entry name" value="Actin, Chain A, domain 4"/>
    <property type="match status" value="1"/>
</dbReference>
<dbReference type="Proteomes" id="UP001497600">
    <property type="component" value="Chromosome D"/>
</dbReference>
<organism evidence="8 9">
    <name type="scientific">[Candida] anglica</name>
    <dbReference type="NCBI Taxonomy" id="148631"/>
    <lineage>
        <taxon>Eukaryota</taxon>
        <taxon>Fungi</taxon>
        <taxon>Dikarya</taxon>
        <taxon>Ascomycota</taxon>
        <taxon>Saccharomycotina</taxon>
        <taxon>Pichiomycetes</taxon>
        <taxon>Debaryomycetaceae</taxon>
        <taxon>Kurtzmaniella</taxon>
    </lineage>
</organism>
<dbReference type="Gene3D" id="3.30.420.40">
    <property type="match status" value="2"/>
</dbReference>
<feature type="chain" id="PRO_5046687784" evidence="7">
    <location>
        <begin position="19"/>
        <end position="939"/>
    </location>
</feature>
<keyword evidence="5" id="KW-0143">Chaperone</keyword>
<feature type="compositionally biased region" description="Low complexity" evidence="6">
    <location>
        <begin position="913"/>
        <end position="925"/>
    </location>
</feature>
<keyword evidence="3" id="KW-0547">Nucleotide-binding</keyword>
<dbReference type="InterPro" id="IPR018181">
    <property type="entry name" value="Heat_shock_70_CS"/>
</dbReference>
<evidence type="ECO:0000256" key="4">
    <source>
        <dbReference type="ARBA" id="ARBA00022840"/>
    </source>
</evidence>
<dbReference type="InterPro" id="IPR013126">
    <property type="entry name" value="Hsp_70_fam"/>
</dbReference>
<dbReference type="PROSITE" id="PS01036">
    <property type="entry name" value="HSP70_3"/>
    <property type="match status" value="1"/>
</dbReference>
<protein>
    <submittedName>
        <fullName evidence="8">Heat shock protein 70 homolog Lhs1p</fullName>
    </submittedName>
</protein>
<feature type="signal peptide" evidence="7">
    <location>
        <begin position="1"/>
        <end position="18"/>
    </location>
</feature>
<comment type="subcellular location">
    <subcellularLocation>
        <location evidence="1">Endoplasmic reticulum lumen</location>
    </subcellularLocation>
</comment>
<feature type="compositionally biased region" description="Basic and acidic residues" evidence="6">
    <location>
        <begin position="874"/>
        <end position="888"/>
    </location>
</feature>
<keyword evidence="8" id="KW-0346">Stress response</keyword>
<dbReference type="InterPro" id="IPR043129">
    <property type="entry name" value="ATPase_NBD"/>
</dbReference>
<dbReference type="Pfam" id="PF00012">
    <property type="entry name" value="HSP70"/>
    <property type="match status" value="1"/>
</dbReference>
<gene>
    <name evidence="8" type="primary">LHS1</name>
    <name evidence="8" type="ORF">CAAN4_D09846</name>
</gene>
<proteinExistence type="predicted"/>
<dbReference type="CDD" id="cd10230">
    <property type="entry name" value="ASKHA_NBD_HSP70_HYOU1"/>
    <property type="match status" value="1"/>
</dbReference>
<feature type="compositionally biased region" description="Polar residues" evidence="6">
    <location>
        <begin position="571"/>
        <end position="592"/>
    </location>
</feature>
<evidence type="ECO:0000256" key="1">
    <source>
        <dbReference type="ARBA" id="ARBA00004319"/>
    </source>
</evidence>
<keyword evidence="9" id="KW-1185">Reference proteome</keyword>
<dbReference type="PANTHER" id="PTHR45639:SF3">
    <property type="entry name" value="HYPOXIA UP-REGULATED PROTEIN 1"/>
    <property type="match status" value="1"/>
</dbReference>
<evidence type="ECO:0000256" key="2">
    <source>
        <dbReference type="ARBA" id="ARBA00022729"/>
    </source>
</evidence>
<sequence>MKFALVYLMAAVSAAILGIDFGQQFTKAVLLAPGVQFELVLTDEGKRKDLSGLSVRPHPDAKGELERVYGSATGSLCTRFPQSCILNTKALIGKSIDDPAVASHLHSNFVKLLPDESRSNAIKVDVGIDGENFTVEEVIAMALGDIKQRALNDLEDNPRAKAIVDDVAISIPPFATQQTRQAYLDSLKLANFSNILGLVDEGTAVALNYVSNKKFTDEDYSETKEYHLAYDMGAGSTKATLFSYTPFANGTINLEIEAIGYDESFGGQLFTKSIYTIILEKFLLKFGLPVDTELPAKVRARLFEVAEKAKIVLSVNADYHVSLESIYNEKDFKTTVSREEFEEFNSDLLKRITTPIFDAVEGHVLVSDLKSIVLSGGSTRVPFVQKHLITLVGEEKISKNVNADESCALGTTARGFKWKTHLEKAKDIKVIDKSFHNFEINVNGVESLVFPVGATIGNSTKINLSNLSNSKATKDYSISLLEDGKLLSTFNIDGLTKKAEKLKCKKDETQQLYGTFSLNHNKIFSLNSLELGCLAAPKKGGLFKNLLKKEVEEVEEVEEVIAEEEEEADNDTVSGADNNGTNKTSNKAKPKTSTILRSKSVNVIVPKPEYAHVKPLSNTVRDRIGKKLALWNNLDEARFELDQIKNLLEGQLYELRSFIDDNEETFESEISDVSSYTSFVSELVEWLEFDSDGSSIEDIRSKIKDVNTKKKELDRVLEMKNTDLSFDGMKKIYEEGSNMVMAIQGFLIEYGEAIRELREKFENEGFDFDKENDKIKYQLLSKSGGKDKMLSLDKNLADYKNLLTEVGEIVGMKVKQFNKLTKEELFEVYDKISSSVVDMLSDIQDVELNHKQRIASFESKFKLLKDRKTKKELRDKLKEEQAKAKKEETAEEEEEVDREGELEDDEEELNAGTGSTTQTSSSTFTIEDASETEVNHDEL</sequence>
<dbReference type="EMBL" id="OZ004256">
    <property type="protein sequence ID" value="CAK7904529.1"/>
    <property type="molecule type" value="Genomic_DNA"/>
</dbReference>
<evidence type="ECO:0000313" key="9">
    <source>
        <dbReference type="Proteomes" id="UP001497600"/>
    </source>
</evidence>
<evidence type="ECO:0000313" key="8">
    <source>
        <dbReference type="EMBL" id="CAK7904529.1"/>
    </source>
</evidence>
<dbReference type="SUPFAM" id="SSF53067">
    <property type="entry name" value="Actin-like ATPase domain"/>
    <property type="match status" value="2"/>
</dbReference>
<evidence type="ECO:0000256" key="7">
    <source>
        <dbReference type="SAM" id="SignalP"/>
    </source>
</evidence>
<reference evidence="8 9" key="1">
    <citation type="submission" date="2024-01" db="EMBL/GenBank/DDBJ databases">
        <authorList>
            <consortium name="Genoscope - CEA"/>
            <person name="William W."/>
        </authorList>
    </citation>
    <scope>NUCLEOTIDE SEQUENCE [LARGE SCALE GENOMIC DNA]</scope>
    <source>
        <strain evidence="8 9">29B2s-10</strain>
    </source>
</reference>
<keyword evidence="4" id="KW-0067">ATP-binding</keyword>
<accession>A0ABP0EB45</accession>